<comment type="caution">
    <text evidence="2">The sequence shown here is derived from an EMBL/GenBank/DDBJ whole genome shotgun (WGS) entry which is preliminary data.</text>
</comment>
<dbReference type="EMBL" id="JAULSV010000001">
    <property type="protein sequence ID" value="KAK0657047.1"/>
    <property type="molecule type" value="Genomic_DNA"/>
</dbReference>
<evidence type="ECO:0000313" key="3">
    <source>
        <dbReference type="Proteomes" id="UP001174936"/>
    </source>
</evidence>
<name>A0AA39YR00_9PEZI</name>
<protein>
    <submittedName>
        <fullName evidence="2">Uncharacterized protein</fullName>
    </submittedName>
</protein>
<feature type="compositionally biased region" description="Low complexity" evidence="1">
    <location>
        <begin position="1"/>
        <end position="30"/>
    </location>
</feature>
<organism evidence="2 3">
    <name type="scientific">Cercophora newfieldiana</name>
    <dbReference type="NCBI Taxonomy" id="92897"/>
    <lineage>
        <taxon>Eukaryota</taxon>
        <taxon>Fungi</taxon>
        <taxon>Dikarya</taxon>
        <taxon>Ascomycota</taxon>
        <taxon>Pezizomycotina</taxon>
        <taxon>Sordariomycetes</taxon>
        <taxon>Sordariomycetidae</taxon>
        <taxon>Sordariales</taxon>
        <taxon>Lasiosphaeriaceae</taxon>
        <taxon>Cercophora</taxon>
    </lineage>
</organism>
<gene>
    <name evidence="2" type="ORF">B0T16DRAFT_400790</name>
</gene>
<reference evidence="2" key="1">
    <citation type="submission" date="2023-06" db="EMBL/GenBank/DDBJ databases">
        <title>Genome-scale phylogeny and comparative genomics of the fungal order Sordariales.</title>
        <authorList>
            <consortium name="Lawrence Berkeley National Laboratory"/>
            <person name="Hensen N."/>
            <person name="Bonometti L."/>
            <person name="Westerberg I."/>
            <person name="Brannstrom I.O."/>
            <person name="Guillou S."/>
            <person name="Cros-Aarteil S."/>
            <person name="Calhoun S."/>
            <person name="Haridas S."/>
            <person name="Kuo A."/>
            <person name="Mondo S."/>
            <person name="Pangilinan J."/>
            <person name="Riley R."/>
            <person name="Labutti K."/>
            <person name="Andreopoulos B."/>
            <person name="Lipzen A."/>
            <person name="Chen C."/>
            <person name="Yanf M."/>
            <person name="Daum C."/>
            <person name="Ng V."/>
            <person name="Clum A."/>
            <person name="Steindorff A."/>
            <person name="Ohm R."/>
            <person name="Martin F."/>
            <person name="Silar P."/>
            <person name="Natvig D."/>
            <person name="Lalanne C."/>
            <person name="Gautier V."/>
            <person name="Ament-Velasquez S.L."/>
            <person name="Kruys A."/>
            <person name="Hutchinson M.I."/>
            <person name="Powell A.J."/>
            <person name="Barry K."/>
            <person name="Miller A.N."/>
            <person name="Grigoriev I.V."/>
            <person name="Debuchy R."/>
            <person name="Gladieux P."/>
            <person name="Thoren M.H."/>
            <person name="Johannesson H."/>
        </authorList>
    </citation>
    <scope>NUCLEOTIDE SEQUENCE</scope>
    <source>
        <strain evidence="2">SMH2532-1</strain>
    </source>
</reference>
<feature type="compositionally biased region" description="Basic and acidic residues" evidence="1">
    <location>
        <begin position="39"/>
        <end position="52"/>
    </location>
</feature>
<evidence type="ECO:0000256" key="1">
    <source>
        <dbReference type="SAM" id="MobiDB-lite"/>
    </source>
</evidence>
<accession>A0AA39YR00</accession>
<dbReference type="AlphaFoldDB" id="A0AA39YR00"/>
<keyword evidence="3" id="KW-1185">Reference proteome</keyword>
<sequence>MISHTSGSPRHSLPLPPRSSSRPLGPPSRSYISQRQHHRPTDRPNTRYRDARVSSTSHSIHAPHASQPSRARNPMPERRYGTHLHPYPKAESHPAKGVAHLTPTHRSRCQRNRTFAPPSHGVPQIYYAHPIVQRECFPTIHPTDMPHRCKQAGLLALFRPSLWCSNERYAGVTGHRNPAVASEAVSARSSWLPR</sequence>
<evidence type="ECO:0000313" key="2">
    <source>
        <dbReference type="EMBL" id="KAK0657047.1"/>
    </source>
</evidence>
<feature type="region of interest" description="Disordered" evidence="1">
    <location>
        <begin position="1"/>
        <end position="102"/>
    </location>
</feature>
<dbReference type="Proteomes" id="UP001174936">
    <property type="component" value="Unassembled WGS sequence"/>
</dbReference>
<proteinExistence type="predicted"/>